<dbReference type="InterPro" id="IPR050204">
    <property type="entry name" value="AraC_XylS_family_regulators"/>
</dbReference>
<dbReference type="PANTHER" id="PTHR46796:SF13">
    <property type="entry name" value="HTH-TYPE TRANSCRIPTIONAL ACTIVATOR RHAS"/>
    <property type="match status" value="1"/>
</dbReference>
<dbReference type="OrthoDB" id="323290at2"/>
<dbReference type="RefSeq" id="WP_084240380.1">
    <property type="nucleotide sequence ID" value="NZ_FWXT01000003.1"/>
</dbReference>
<dbReference type="Proteomes" id="UP000192756">
    <property type="component" value="Unassembled WGS sequence"/>
</dbReference>
<reference evidence="6" key="1">
    <citation type="submission" date="2017-04" db="EMBL/GenBank/DDBJ databases">
        <authorList>
            <person name="Varghese N."/>
            <person name="Submissions S."/>
        </authorList>
    </citation>
    <scope>NUCLEOTIDE SEQUENCE [LARGE SCALE GENOMIC DNA]</scope>
    <source>
        <strain evidence="6">DSM 12126</strain>
    </source>
</reference>
<keyword evidence="3" id="KW-0804">Transcription</keyword>
<feature type="domain" description="HTH araC/xylS-type" evidence="4">
    <location>
        <begin position="162"/>
        <end position="260"/>
    </location>
</feature>
<dbReference type="SMART" id="SM00342">
    <property type="entry name" value="HTH_ARAC"/>
    <property type="match status" value="1"/>
</dbReference>
<dbReference type="GO" id="GO:0043565">
    <property type="term" value="F:sequence-specific DNA binding"/>
    <property type="evidence" value="ECO:0007669"/>
    <property type="project" value="InterPro"/>
</dbReference>
<evidence type="ECO:0000256" key="3">
    <source>
        <dbReference type="ARBA" id="ARBA00023163"/>
    </source>
</evidence>
<evidence type="ECO:0000313" key="5">
    <source>
        <dbReference type="EMBL" id="SMC94990.1"/>
    </source>
</evidence>
<dbReference type="InterPro" id="IPR009057">
    <property type="entry name" value="Homeodomain-like_sf"/>
</dbReference>
<keyword evidence="6" id="KW-1185">Reference proteome</keyword>
<evidence type="ECO:0000259" key="4">
    <source>
        <dbReference type="PROSITE" id="PS01124"/>
    </source>
</evidence>
<dbReference type="GO" id="GO:0003700">
    <property type="term" value="F:DNA-binding transcription factor activity"/>
    <property type="evidence" value="ECO:0007669"/>
    <property type="project" value="InterPro"/>
</dbReference>
<dbReference type="SUPFAM" id="SSF46689">
    <property type="entry name" value="Homeodomain-like"/>
    <property type="match status" value="1"/>
</dbReference>
<keyword evidence="1" id="KW-0805">Transcription regulation</keyword>
<dbReference type="EMBL" id="FWXT01000003">
    <property type="protein sequence ID" value="SMC94990.1"/>
    <property type="molecule type" value="Genomic_DNA"/>
</dbReference>
<dbReference type="Pfam" id="PF12833">
    <property type="entry name" value="HTH_18"/>
    <property type="match status" value="1"/>
</dbReference>
<name>A0A1W2DC07_9SPHI</name>
<gene>
    <name evidence="5" type="ORF">SAMN04488524_3584</name>
</gene>
<dbReference type="InterPro" id="IPR046532">
    <property type="entry name" value="DUF6597"/>
</dbReference>
<proteinExistence type="predicted"/>
<dbReference type="STRING" id="151894.SAMN04488524_3584"/>
<dbReference type="PROSITE" id="PS01124">
    <property type="entry name" value="HTH_ARAC_FAMILY_2"/>
    <property type="match status" value="1"/>
</dbReference>
<organism evidence="5 6">
    <name type="scientific">Pedobacter africanus</name>
    <dbReference type="NCBI Taxonomy" id="151894"/>
    <lineage>
        <taxon>Bacteria</taxon>
        <taxon>Pseudomonadati</taxon>
        <taxon>Bacteroidota</taxon>
        <taxon>Sphingobacteriia</taxon>
        <taxon>Sphingobacteriales</taxon>
        <taxon>Sphingobacteriaceae</taxon>
        <taxon>Pedobacter</taxon>
    </lineage>
</organism>
<evidence type="ECO:0000313" key="6">
    <source>
        <dbReference type="Proteomes" id="UP000192756"/>
    </source>
</evidence>
<keyword evidence="2 5" id="KW-0238">DNA-binding</keyword>
<dbReference type="InterPro" id="IPR018060">
    <property type="entry name" value="HTH_AraC"/>
</dbReference>
<dbReference type="PANTHER" id="PTHR46796">
    <property type="entry name" value="HTH-TYPE TRANSCRIPTIONAL ACTIVATOR RHAS-RELATED"/>
    <property type="match status" value="1"/>
</dbReference>
<dbReference type="Gene3D" id="1.10.10.60">
    <property type="entry name" value="Homeodomain-like"/>
    <property type="match status" value="1"/>
</dbReference>
<accession>A0A1W2DC07</accession>
<protein>
    <submittedName>
        <fullName evidence="5">AraC-type DNA-binding protein</fullName>
    </submittedName>
</protein>
<dbReference type="AlphaFoldDB" id="A0A1W2DC07"/>
<evidence type="ECO:0000256" key="2">
    <source>
        <dbReference type="ARBA" id="ARBA00023125"/>
    </source>
</evidence>
<sequence length="275" mass="31966">MIINPFTPNPALQPYILAYGYVEINEQIDSNNPIHIFPVDYTVMCFSLDEKKLIRELNTTNTFKNPLSYVGFLDRLRSFDSFTRKVVQVYFKPFGAYKLLGIPQHHFTNSATDMEALFPALKLTICQMRDEMKSPQKVISILESWLLQRLFLSEKICTARVEYACDLIKAYAGNIHIAELCREVAMSPTTLRDHFKEKIGFGPKTFGRIVRFSQLRRLLCENACLKWTDLADRFEFFDQTHFIKEFKHFYGCTPSQLHKMGQLNFTGKLTDSLDL</sequence>
<dbReference type="Pfam" id="PF20240">
    <property type="entry name" value="DUF6597"/>
    <property type="match status" value="1"/>
</dbReference>
<evidence type="ECO:0000256" key="1">
    <source>
        <dbReference type="ARBA" id="ARBA00023015"/>
    </source>
</evidence>